<keyword evidence="2" id="KW-1185">Reference proteome</keyword>
<proteinExistence type="predicted"/>
<evidence type="ECO:0000313" key="2">
    <source>
        <dbReference type="Proteomes" id="UP001548189"/>
    </source>
</evidence>
<keyword evidence="1" id="KW-0418">Kinase</keyword>
<name>A0ABV2BUS4_9GAMM</name>
<keyword evidence="1" id="KW-0808">Transferase</keyword>
<dbReference type="InterPro" id="IPR036890">
    <property type="entry name" value="HATPase_C_sf"/>
</dbReference>
<dbReference type="PANTHER" id="PTHR43547:SF2">
    <property type="entry name" value="HYBRID SIGNAL TRANSDUCTION HISTIDINE KINASE C"/>
    <property type="match status" value="1"/>
</dbReference>
<dbReference type="PROSITE" id="PS50109">
    <property type="entry name" value="HIS_KIN"/>
    <property type="match status" value="1"/>
</dbReference>
<comment type="caution">
    <text evidence="1">The sequence shown here is derived from an EMBL/GenBank/DDBJ whole genome shotgun (WGS) entry which is preliminary data.</text>
</comment>
<dbReference type="GO" id="GO:0016301">
    <property type="term" value="F:kinase activity"/>
    <property type="evidence" value="ECO:0007669"/>
    <property type="project" value="UniProtKB-KW"/>
</dbReference>
<organism evidence="1 2">
    <name type="scientific">Aliikangiella maris</name>
    <dbReference type="NCBI Taxonomy" id="3162458"/>
    <lineage>
        <taxon>Bacteria</taxon>
        <taxon>Pseudomonadati</taxon>
        <taxon>Pseudomonadota</taxon>
        <taxon>Gammaproteobacteria</taxon>
        <taxon>Oceanospirillales</taxon>
        <taxon>Pleioneaceae</taxon>
        <taxon>Aliikangiella</taxon>
    </lineage>
</organism>
<dbReference type="Proteomes" id="UP001548189">
    <property type="component" value="Unassembled WGS sequence"/>
</dbReference>
<dbReference type="InterPro" id="IPR003594">
    <property type="entry name" value="HATPase_dom"/>
</dbReference>
<sequence>MNNQNENIFSTILASTVHDMKNSLGMLLNAFNRLLNDLPKEKASPEYGIVQYESSRVNNAMMQLLALYKIENNQLPFNPSYHNLYDFIEEQIIANEPLLQAKGFSYQIEADDMTEAVFDESLLSMVLSNIIGNAIRYAHSQILISAEVTDSVEIAIYDDGPGYPGPMLELAGNYMLGINQSTGSTGLGLFFAQQVAELHYHGEKKGKILLNNGGRLGGGVFKIIIP</sequence>
<dbReference type="Gene3D" id="3.30.565.10">
    <property type="entry name" value="Histidine kinase-like ATPase, C-terminal domain"/>
    <property type="match status" value="1"/>
</dbReference>
<dbReference type="InterPro" id="IPR005467">
    <property type="entry name" value="His_kinase_dom"/>
</dbReference>
<protein>
    <submittedName>
        <fullName evidence="1">HAMP domain-containing sensor histidine kinase</fullName>
    </submittedName>
</protein>
<accession>A0ABV2BUS4</accession>
<dbReference type="SUPFAM" id="SSF55874">
    <property type="entry name" value="ATPase domain of HSP90 chaperone/DNA topoisomerase II/histidine kinase"/>
    <property type="match status" value="1"/>
</dbReference>
<reference evidence="1 2" key="1">
    <citation type="submission" date="2024-06" db="EMBL/GenBank/DDBJ databases">
        <authorList>
            <person name="Li F."/>
        </authorList>
    </citation>
    <scope>NUCLEOTIDE SEQUENCE [LARGE SCALE GENOMIC DNA]</scope>
    <source>
        <strain evidence="1 2">GXAS 311</strain>
    </source>
</reference>
<gene>
    <name evidence="1" type="ORF">ABVT43_09390</name>
</gene>
<dbReference type="Pfam" id="PF02518">
    <property type="entry name" value="HATPase_c"/>
    <property type="match status" value="1"/>
</dbReference>
<evidence type="ECO:0000313" key="1">
    <source>
        <dbReference type="EMBL" id="MET1255337.1"/>
    </source>
</evidence>
<dbReference type="PANTHER" id="PTHR43547">
    <property type="entry name" value="TWO-COMPONENT HISTIDINE KINASE"/>
    <property type="match status" value="1"/>
</dbReference>
<dbReference type="EMBL" id="JBEVCJ010000009">
    <property type="protein sequence ID" value="MET1255337.1"/>
    <property type="molecule type" value="Genomic_DNA"/>
</dbReference>
<dbReference type="SMART" id="SM00387">
    <property type="entry name" value="HATPase_c"/>
    <property type="match status" value="1"/>
</dbReference>